<comment type="caution">
    <text evidence="2">The sequence shown here is derived from an EMBL/GenBank/DDBJ whole genome shotgun (WGS) entry which is preliminary data.</text>
</comment>
<feature type="signal peptide" evidence="1">
    <location>
        <begin position="1"/>
        <end position="27"/>
    </location>
</feature>
<evidence type="ECO:0000313" key="3">
    <source>
        <dbReference type="Proteomes" id="UP000054874"/>
    </source>
</evidence>
<dbReference type="Gene3D" id="1.10.287.950">
    <property type="entry name" value="Methyl-accepting chemotaxis protein"/>
    <property type="match status" value="1"/>
</dbReference>
<dbReference type="Proteomes" id="UP000054874">
    <property type="component" value="Unassembled WGS sequence"/>
</dbReference>
<protein>
    <recommendedName>
        <fullName evidence="4">X-X-X-Leu-X-X-Gly heptad repeats</fullName>
    </recommendedName>
</protein>
<reference evidence="2 3" key="1">
    <citation type="submission" date="2015-11" db="EMBL/GenBank/DDBJ databases">
        <title>Butyribacter intestini gen. nov., sp. nov., a butyric acid-producing bacterium of the family Lachnospiraceae isolated from the human faeces.</title>
        <authorList>
            <person name="Zou Y."/>
            <person name="Xue W."/>
            <person name="Luo G."/>
            <person name="Lv M."/>
        </authorList>
    </citation>
    <scope>NUCLEOTIDE SEQUENCE [LARGE SCALE GENOMIC DNA]</scope>
    <source>
        <strain evidence="2 3">ACET-33324</strain>
    </source>
</reference>
<dbReference type="SUPFAM" id="SSF58104">
    <property type="entry name" value="Methyl-accepting chemotaxis protein (MCP) signaling domain"/>
    <property type="match status" value="1"/>
</dbReference>
<feature type="chain" id="PRO_5039661756" description="X-X-X-Leu-X-X-Gly heptad repeats" evidence="1">
    <location>
        <begin position="28"/>
        <end position="571"/>
    </location>
</feature>
<gene>
    <name evidence="2" type="ORF">ASU35_02775</name>
</gene>
<proteinExistence type="predicted"/>
<dbReference type="AlphaFoldDB" id="A0A0V8QCJ8"/>
<evidence type="ECO:0000256" key="1">
    <source>
        <dbReference type="SAM" id="SignalP"/>
    </source>
</evidence>
<evidence type="ECO:0000313" key="2">
    <source>
        <dbReference type="EMBL" id="KSV58344.1"/>
    </source>
</evidence>
<organism evidence="2 3">
    <name type="scientific">Acetivibrio ethanolgignens</name>
    <dbReference type="NCBI Taxonomy" id="290052"/>
    <lineage>
        <taxon>Bacteria</taxon>
        <taxon>Bacillati</taxon>
        <taxon>Bacillota</taxon>
        <taxon>Clostridia</taxon>
        <taxon>Eubacteriales</taxon>
        <taxon>Oscillospiraceae</taxon>
        <taxon>Acetivibrio</taxon>
    </lineage>
</organism>
<dbReference type="EMBL" id="LNAM01000175">
    <property type="protein sequence ID" value="KSV58344.1"/>
    <property type="molecule type" value="Genomic_DNA"/>
</dbReference>
<keyword evidence="3" id="KW-1185">Reference proteome</keyword>
<keyword evidence="1" id="KW-0732">Signal</keyword>
<sequence length="571" mass="60781">MKAKRLIALGMVSVLSLSLAGANLVDAKAAKAQINSGSIEKDETVYAFTNAEGTVEKVLVSDWLKNLDNQSEISDRSDLQDIVNVKGDETYEQKGDKSLIWKAEGADIYYQGTSTKTLPMELKVSYQLDGKDISAAELEGKSGKVKITVSFTNTTKEYVPFTIISAALLDADKYQNVTGENIKVLSDSDKLIVTGLSMPGLAKALDTDMEIPEEVVIEADVTEYEPLTIYNVATAGLLSELTFDDEDKISDLGDAMEELSDSSKKLVDGSKELSEGLNTLDEKASEYIDGVDQIVKGVDSLYTGAGQLKSGASELNKGITDTKNGMSKVVESTGKLEEGNKALAVGVSQFDAAMKQLAAAKKQENAAYDTLAKTVENNEAIIKAMEAAGVDKTIVEELKQNTAGQKQIAEGLQKSGSQIEAGITQAAAGADSIVSGATQLTGGISQLTDAHKQLLAALTQLEAGSGKLSVGIDSLLQGALRLQNGGKQLGSASIQFKKGITSAAEGGKTLYKGMKKFDKEGIQKLYDTYNDKIKGLLENSEAVVDNAKNYTIFSDAEDGVKTEVKFIFKVN</sequence>
<dbReference type="OrthoDB" id="9815841at2"/>
<name>A0A0V8QCJ8_9FIRM</name>
<dbReference type="STRING" id="290052.ASU35_02775"/>
<accession>A0A0V8QCJ8</accession>
<evidence type="ECO:0008006" key="4">
    <source>
        <dbReference type="Google" id="ProtNLM"/>
    </source>
</evidence>
<dbReference type="RefSeq" id="WP_058353385.1">
    <property type="nucleotide sequence ID" value="NZ_CABMMD010000175.1"/>
</dbReference>